<name>A0A9K3LYA9_9STRA</name>
<evidence type="ECO:0000259" key="2">
    <source>
        <dbReference type="Pfam" id="PF00856"/>
    </source>
</evidence>
<proteinExistence type="predicted"/>
<feature type="domain" description="SET" evidence="2">
    <location>
        <begin position="157"/>
        <end position="203"/>
    </location>
</feature>
<evidence type="ECO:0000313" key="4">
    <source>
        <dbReference type="Proteomes" id="UP000693970"/>
    </source>
</evidence>
<keyword evidence="3" id="KW-0489">Methyltransferase</keyword>
<organism evidence="3 4">
    <name type="scientific">Nitzschia inconspicua</name>
    <dbReference type="NCBI Taxonomy" id="303405"/>
    <lineage>
        <taxon>Eukaryota</taxon>
        <taxon>Sar</taxon>
        <taxon>Stramenopiles</taxon>
        <taxon>Ochrophyta</taxon>
        <taxon>Bacillariophyta</taxon>
        <taxon>Bacillariophyceae</taxon>
        <taxon>Bacillariophycidae</taxon>
        <taxon>Bacillariales</taxon>
        <taxon>Bacillariaceae</taxon>
        <taxon>Nitzschia</taxon>
    </lineage>
</organism>
<dbReference type="InterPro" id="IPR050869">
    <property type="entry name" value="H3K4_H4K5_MeTrfase"/>
</dbReference>
<comment type="caution">
    <text evidence="3">The sequence shown here is derived from an EMBL/GenBank/DDBJ whole genome shotgun (WGS) entry which is preliminary data.</text>
</comment>
<feature type="region of interest" description="Disordered" evidence="1">
    <location>
        <begin position="314"/>
        <end position="336"/>
    </location>
</feature>
<dbReference type="InterPro" id="IPR001214">
    <property type="entry name" value="SET_dom"/>
</dbReference>
<reference evidence="3" key="2">
    <citation type="submission" date="2021-04" db="EMBL/GenBank/DDBJ databases">
        <authorList>
            <person name="Podell S."/>
        </authorList>
    </citation>
    <scope>NUCLEOTIDE SEQUENCE</scope>
    <source>
        <strain evidence="3">Hildebrandi</strain>
    </source>
</reference>
<keyword evidence="4" id="KW-1185">Reference proteome</keyword>
<dbReference type="GO" id="GO:0008168">
    <property type="term" value="F:methyltransferase activity"/>
    <property type="evidence" value="ECO:0007669"/>
    <property type="project" value="UniProtKB-KW"/>
</dbReference>
<sequence length="558" mass="63395">MMSSGRIELAEDAPEVNLNVCVLENHGLEVVEDTKKGRIVRASINVPSKRQQAATTTTTTTTSSSSKYRLLLRERPAIVCPQQDYMAFMEAFLDAPIEIQLGILDMFYQPLDSPMGQSLLEPTRILFFLGVLEDVMVIHQLLCILMTNGHQYHGDQVALVIFGSKFSHSCQPNAAFSSLSEDGCLEYYSLTNIRNGEEVNVSYMSDLLETPTLERRQWLWQTKSFLCTCPRCLGPDYCRCLPCPSCLAMIPCDYERDIAQPKTRNQKEEEDNDNWRSFWRCDICQLVADSDRLQMKEREIHKALKTVEQDLLSRKNFDPSSGGKEKYNNNNNNNNSMGCSPDSVQELVQECIEELSSTHYLTIKSLRLWVMSSTAQAYVTIKQNVLRGMTNHHNLRASSYIRMSVLGGIQLVRACECVAANCTGCYYWSTTIMETGAAMADNRKKATVGPKKIVKPSGHSPQYDRATPMRHVAENLLQLPLFIWPPIGMEMVHRYLPTLRIKFKCSLRYQLKHSTQRNEIPETIDMLDLFETLWQTIRCFECGTVWDGSVAAMTAPGF</sequence>
<dbReference type="EMBL" id="JAGRRH010000005">
    <property type="protein sequence ID" value="KAG7370020.1"/>
    <property type="molecule type" value="Genomic_DNA"/>
</dbReference>
<dbReference type="OrthoDB" id="68936at2759"/>
<evidence type="ECO:0000256" key="1">
    <source>
        <dbReference type="SAM" id="MobiDB-lite"/>
    </source>
</evidence>
<dbReference type="PANTHER" id="PTHR12197">
    <property type="entry name" value="HISTONE-LYSINE N-METHYLTRANSFERASE SMYD"/>
    <property type="match status" value="1"/>
</dbReference>
<gene>
    <name evidence="3" type="ORF">IV203_027766</name>
</gene>
<reference evidence="3" key="1">
    <citation type="journal article" date="2021" name="Sci. Rep.">
        <title>Diploid genomic architecture of Nitzschia inconspicua, an elite biomass production diatom.</title>
        <authorList>
            <person name="Oliver A."/>
            <person name="Podell S."/>
            <person name="Pinowska A."/>
            <person name="Traller J.C."/>
            <person name="Smith S.R."/>
            <person name="McClure R."/>
            <person name="Beliaev A."/>
            <person name="Bohutskyi P."/>
            <person name="Hill E.A."/>
            <person name="Rabines A."/>
            <person name="Zheng H."/>
            <person name="Allen L.Z."/>
            <person name="Kuo A."/>
            <person name="Grigoriev I.V."/>
            <person name="Allen A.E."/>
            <person name="Hazlebeck D."/>
            <person name="Allen E.E."/>
        </authorList>
    </citation>
    <scope>NUCLEOTIDE SEQUENCE</scope>
    <source>
        <strain evidence="3">Hildebrandi</strain>
    </source>
</reference>
<evidence type="ECO:0000313" key="3">
    <source>
        <dbReference type="EMBL" id="KAG7370020.1"/>
    </source>
</evidence>
<protein>
    <submittedName>
        <fullName evidence="3">SET methyltransferase domain containing protein</fullName>
    </submittedName>
</protein>
<dbReference type="CDD" id="cd20071">
    <property type="entry name" value="SET_SMYD"/>
    <property type="match status" value="1"/>
</dbReference>
<feature type="compositionally biased region" description="Basic and acidic residues" evidence="1">
    <location>
        <begin position="314"/>
        <end position="327"/>
    </location>
</feature>
<dbReference type="GO" id="GO:0032259">
    <property type="term" value="P:methylation"/>
    <property type="evidence" value="ECO:0007669"/>
    <property type="project" value="UniProtKB-KW"/>
</dbReference>
<accession>A0A9K3LYA9</accession>
<keyword evidence="3" id="KW-0808">Transferase</keyword>
<dbReference type="GO" id="GO:0005634">
    <property type="term" value="C:nucleus"/>
    <property type="evidence" value="ECO:0007669"/>
    <property type="project" value="TreeGrafter"/>
</dbReference>
<dbReference type="AlphaFoldDB" id="A0A9K3LYA9"/>
<dbReference type="Proteomes" id="UP000693970">
    <property type="component" value="Unassembled WGS sequence"/>
</dbReference>
<dbReference type="PANTHER" id="PTHR12197:SF251">
    <property type="entry name" value="EG:BACR7C10.4 PROTEIN"/>
    <property type="match status" value="1"/>
</dbReference>
<dbReference type="Pfam" id="PF00856">
    <property type="entry name" value="SET"/>
    <property type="match status" value="1"/>
</dbReference>